<accession>A0A2M7IE30</accession>
<dbReference type="InterPro" id="IPR001296">
    <property type="entry name" value="Glyco_trans_1"/>
</dbReference>
<dbReference type="PANTHER" id="PTHR46401:SF2">
    <property type="entry name" value="GLYCOSYLTRANSFERASE WBBK-RELATED"/>
    <property type="match status" value="1"/>
</dbReference>
<dbReference type="InterPro" id="IPR028098">
    <property type="entry name" value="Glyco_trans_4-like_N"/>
</dbReference>
<sequence length="380" mass="43980">MKIGIDIRVLARGVRTGVEEYVINLLSHLFLIESEIQYKLFYNAYRKNELSFEWPLRRNVELKNFKIPNRLFFVSARYFNQPKIDRLLGGVDAYFNPHFFGAPVSSRCRKIMTVHDLSFEYFPEFFSWRKRLWQKFLMRTKKEARNADKIIAVSQSTKSDLVNLYGINEEKISVIYSGVGEQFQPISFEQNQPPAAGDIKRKYNLPSDFILYFGAIEPRKNIVGLINAFEVLREKHRIKLVVAGDKGWLYRDIFKTAKESKYRNDIVFTGFIEEKDKPCLYALAKLFVYPSFFEGFGFPPLEAMAGGVPTIVSNSSSLPEVVGESALMIDPNNIDELSWAMEMALTDSELRKYLIKKGIEQAKKFSWDECAKKTLAVLKQ</sequence>
<evidence type="ECO:0000313" key="5">
    <source>
        <dbReference type="Proteomes" id="UP000231673"/>
    </source>
</evidence>
<name>A0A2M7IE30_9BACT</name>
<dbReference type="AlphaFoldDB" id="A0A2M7IE30"/>
<evidence type="ECO:0000259" key="2">
    <source>
        <dbReference type="Pfam" id="PF00534"/>
    </source>
</evidence>
<dbReference type="Pfam" id="PF00534">
    <property type="entry name" value="Glycos_transf_1"/>
    <property type="match status" value="1"/>
</dbReference>
<dbReference type="GO" id="GO:0009103">
    <property type="term" value="P:lipopolysaccharide biosynthetic process"/>
    <property type="evidence" value="ECO:0007669"/>
    <property type="project" value="TreeGrafter"/>
</dbReference>
<proteinExistence type="predicted"/>
<comment type="caution">
    <text evidence="4">The sequence shown here is derived from an EMBL/GenBank/DDBJ whole genome shotgun (WGS) entry which is preliminary data.</text>
</comment>
<dbReference type="Gene3D" id="3.40.50.2000">
    <property type="entry name" value="Glycogen Phosphorylase B"/>
    <property type="match status" value="2"/>
</dbReference>
<dbReference type="PANTHER" id="PTHR46401">
    <property type="entry name" value="GLYCOSYLTRANSFERASE WBBK-RELATED"/>
    <property type="match status" value="1"/>
</dbReference>
<dbReference type="CDD" id="cd03809">
    <property type="entry name" value="GT4_MtfB-like"/>
    <property type="match status" value="1"/>
</dbReference>
<evidence type="ECO:0000256" key="1">
    <source>
        <dbReference type="ARBA" id="ARBA00022679"/>
    </source>
</evidence>
<dbReference type="GO" id="GO:0016757">
    <property type="term" value="F:glycosyltransferase activity"/>
    <property type="evidence" value="ECO:0007669"/>
    <property type="project" value="InterPro"/>
</dbReference>
<dbReference type="SUPFAM" id="SSF53756">
    <property type="entry name" value="UDP-Glycosyltransferase/glycogen phosphorylase"/>
    <property type="match status" value="1"/>
</dbReference>
<gene>
    <name evidence="4" type="ORF">CO003_00840</name>
</gene>
<feature type="domain" description="Glycosyltransferase subfamily 4-like N-terminal" evidence="3">
    <location>
        <begin position="17"/>
        <end position="179"/>
    </location>
</feature>
<evidence type="ECO:0000259" key="3">
    <source>
        <dbReference type="Pfam" id="PF13439"/>
    </source>
</evidence>
<protein>
    <submittedName>
        <fullName evidence="4">Glycosyltransferase family 1 protein</fullName>
    </submittedName>
</protein>
<dbReference type="Proteomes" id="UP000231673">
    <property type="component" value="Unassembled WGS sequence"/>
</dbReference>
<dbReference type="FunFam" id="3.40.50.2000:FF:000119">
    <property type="entry name" value="Glycosyl transferase group 1"/>
    <property type="match status" value="1"/>
</dbReference>
<reference evidence="5" key="1">
    <citation type="submission" date="2017-09" db="EMBL/GenBank/DDBJ databases">
        <title>Depth-based differentiation of microbial function through sediment-hosted aquifers and enrichment of novel symbionts in the deep terrestrial subsurface.</title>
        <authorList>
            <person name="Probst A.J."/>
            <person name="Ladd B."/>
            <person name="Jarett J.K."/>
            <person name="Geller-Mcgrath D.E."/>
            <person name="Sieber C.M.K."/>
            <person name="Emerson J.B."/>
            <person name="Anantharaman K."/>
            <person name="Thomas B.C."/>
            <person name="Malmstrom R."/>
            <person name="Stieglmeier M."/>
            <person name="Klingl A."/>
            <person name="Woyke T."/>
            <person name="Ryan C.M."/>
            <person name="Banfield J.F."/>
        </authorList>
    </citation>
    <scope>NUCLEOTIDE SEQUENCE [LARGE SCALE GENOMIC DNA]</scope>
</reference>
<keyword evidence="1 4" id="KW-0808">Transferase</keyword>
<dbReference type="Pfam" id="PF13439">
    <property type="entry name" value="Glyco_transf_4"/>
    <property type="match status" value="1"/>
</dbReference>
<feature type="domain" description="Glycosyl transferase family 1" evidence="2">
    <location>
        <begin position="206"/>
        <end position="360"/>
    </location>
</feature>
<evidence type="ECO:0000313" key="4">
    <source>
        <dbReference type="EMBL" id="PIW74786.1"/>
    </source>
</evidence>
<dbReference type="EMBL" id="PFGW01000018">
    <property type="protein sequence ID" value="PIW74786.1"/>
    <property type="molecule type" value="Genomic_DNA"/>
</dbReference>
<organism evidence="4 5">
    <name type="scientific">Candidatus Portnoybacteria bacterium CG_4_8_14_3_um_filter_44_15</name>
    <dbReference type="NCBI Taxonomy" id="1974803"/>
    <lineage>
        <taxon>Bacteria</taxon>
        <taxon>Candidatus Portnoyibacteriota</taxon>
    </lineage>
</organism>